<dbReference type="InterPro" id="IPR009049">
    <property type="entry name" value="Argininosuccinate_lyase"/>
</dbReference>
<dbReference type="SUPFAM" id="SSF48557">
    <property type="entry name" value="L-aspartase-like"/>
    <property type="match status" value="1"/>
</dbReference>
<protein>
    <recommendedName>
        <fullName evidence="3 5">Argininosuccinate lyase</fullName>
        <shortName evidence="5">ASAL</shortName>
        <ecNumber evidence="3 5">4.3.2.1</ecNumber>
    </recommendedName>
    <alternativeName>
        <fullName evidence="5">Arginosuccinase</fullName>
    </alternativeName>
</protein>
<evidence type="ECO:0000256" key="1">
    <source>
        <dbReference type="ARBA" id="ARBA00000985"/>
    </source>
</evidence>
<keyword evidence="4 5" id="KW-0055">Arginine biosynthesis</keyword>
<dbReference type="FunFam" id="1.20.200.10:FF:000015">
    <property type="entry name" value="argininosuccinate lyase isoform X2"/>
    <property type="match status" value="1"/>
</dbReference>
<comment type="caution">
    <text evidence="8">The sequence shown here is derived from an EMBL/GenBank/DDBJ whole genome shotgun (WGS) entry which is preliminary data.</text>
</comment>
<feature type="domain" description="Fumarate lyase N-terminal" evidence="7">
    <location>
        <begin position="33"/>
        <end position="301"/>
    </location>
</feature>
<dbReference type="NCBIfam" id="TIGR00838">
    <property type="entry name" value="argH"/>
    <property type="match status" value="1"/>
</dbReference>
<keyword evidence="9" id="KW-1185">Reference proteome</keyword>
<evidence type="ECO:0000256" key="4">
    <source>
        <dbReference type="ARBA" id="ARBA00022571"/>
    </source>
</evidence>
<dbReference type="GO" id="GO:0042450">
    <property type="term" value="P:L-arginine biosynthetic process via ornithine"/>
    <property type="evidence" value="ECO:0007669"/>
    <property type="project" value="UniProtKB-UniRule"/>
</dbReference>
<evidence type="ECO:0000259" key="7">
    <source>
        <dbReference type="Pfam" id="PF00206"/>
    </source>
</evidence>
<evidence type="ECO:0000256" key="3">
    <source>
        <dbReference type="ARBA" id="ARBA00012338"/>
    </source>
</evidence>
<dbReference type="InterPro" id="IPR008948">
    <property type="entry name" value="L-Aspartase-like"/>
</dbReference>
<organism evidence="8 9">
    <name type="scientific">Alkalispirochaeta sphaeroplastigenens</name>
    <dbReference type="NCBI Taxonomy" id="1187066"/>
    <lineage>
        <taxon>Bacteria</taxon>
        <taxon>Pseudomonadati</taxon>
        <taxon>Spirochaetota</taxon>
        <taxon>Spirochaetia</taxon>
        <taxon>Spirochaetales</taxon>
        <taxon>Spirochaetaceae</taxon>
        <taxon>Alkalispirochaeta</taxon>
    </lineage>
</organism>
<dbReference type="PRINTS" id="PR00149">
    <property type="entry name" value="FUMRATELYASE"/>
</dbReference>
<dbReference type="Pfam" id="PF00206">
    <property type="entry name" value="Lyase_1"/>
    <property type="match status" value="1"/>
</dbReference>
<sequence length="470" mass="51735">MAKLWEKGYSLDEAVERFTVGRDYILDLNLIPADAVASIAHVRMLASRGLLEDDQARALEEELRRIAREGAAGRVKISREDEDCHTVLEALLTERLGDAGKRVHTGRSRNDQVTAATRLYSREALLAITGDTLTLVERLLDRARQERATVMPGRTHLQIAMLSTFGLWLASWAEQLLDDLELLQAAERLNDRSPLGSAASYGVPLPLDREMVADLLGFQGIQNNVLAVQHSRGTLDGHIAGALAAIAATLGRMAQDLILFSLPEVGYVRLPSALCSGSSIMPQKQNPDALELLRSRASLVEGWASQCRGVVRGLPSGYNRDLQDTKEPLLRALATLREELAVALVLVDRLEPQRERMLEALNAEVFATDYAYQLVLEGVPFREAYQRAAGDYSQRDLPDPGEALARRTSTGTPGNLNLEDPLQRLAGHRKRVGDGFARHQQALKNLLGEEISLLGRQDPPGEDSSREAPR</sequence>
<comment type="similarity">
    <text evidence="5">Belongs to the lyase 1 family. Argininosuccinate lyase subfamily.</text>
</comment>
<dbReference type="PANTHER" id="PTHR43814">
    <property type="entry name" value="ARGININOSUCCINATE LYASE"/>
    <property type="match status" value="1"/>
</dbReference>
<dbReference type="InterPro" id="IPR020557">
    <property type="entry name" value="Fumarate_lyase_CS"/>
</dbReference>
<dbReference type="UniPathway" id="UPA00068">
    <property type="reaction ID" value="UER00114"/>
</dbReference>
<dbReference type="Gene3D" id="1.10.275.10">
    <property type="entry name" value="Fumarase/aspartase (N-terminal domain)"/>
    <property type="match status" value="1"/>
</dbReference>
<dbReference type="GO" id="GO:0005829">
    <property type="term" value="C:cytosol"/>
    <property type="evidence" value="ECO:0007669"/>
    <property type="project" value="TreeGrafter"/>
</dbReference>
<reference evidence="9" key="1">
    <citation type="submission" date="2015-12" db="EMBL/GenBank/DDBJ databases">
        <authorList>
            <person name="Lodha T.D."/>
            <person name="Chintalapati S."/>
            <person name="Chintalapati V.R."/>
            <person name="Sravanthi T."/>
        </authorList>
    </citation>
    <scope>NUCLEOTIDE SEQUENCE [LARGE SCALE GENOMIC DNA]</scope>
    <source>
        <strain evidence="9">JC133</strain>
    </source>
</reference>
<name>A0A2S4JFJ8_9SPIO</name>
<dbReference type="CDD" id="cd01359">
    <property type="entry name" value="Argininosuccinate_lyase"/>
    <property type="match status" value="1"/>
</dbReference>
<dbReference type="InterPro" id="IPR024083">
    <property type="entry name" value="Fumarase/histidase_N"/>
</dbReference>
<dbReference type="Gene3D" id="1.20.200.10">
    <property type="entry name" value="Fumarase/aspartase (Central domain)"/>
    <property type="match status" value="1"/>
</dbReference>
<dbReference type="Proteomes" id="UP000237350">
    <property type="component" value="Unassembled WGS sequence"/>
</dbReference>
<dbReference type="GO" id="GO:0004056">
    <property type="term" value="F:argininosuccinate lyase activity"/>
    <property type="evidence" value="ECO:0007669"/>
    <property type="project" value="UniProtKB-UniRule"/>
</dbReference>
<comment type="subcellular location">
    <subcellularLocation>
        <location evidence="5">Cytoplasm</location>
    </subcellularLocation>
</comment>
<dbReference type="OrthoDB" id="9769623at2"/>
<dbReference type="HAMAP" id="MF_00006">
    <property type="entry name" value="Arg_succ_lyase"/>
    <property type="match status" value="1"/>
</dbReference>
<keyword evidence="5" id="KW-0028">Amino-acid biosynthesis</keyword>
<dbReference type="PROSITE" id="PS00163">
    <property type="entry name" value="FUMARATE_LYASES"/>
    <property type="match status" value="1"/>
</dbReference>
<dbReference type="PRINTS" id="PR00145">
    <property type="entry name" value="ARGSUCLYASE"/>
</dbReference>
<dbReference type="AlphaFoldDB" id="A0A2S4JFJ8"/>
<evidence type="ECO:0000313" key="8">
    <source>
        <dbReference type="EMBL" id="POQ98293.1"/>
    </source>
</evidence>
<evidence type="ECO:0000313" key="9">
    <source>
        <dbReference type="Proteomes" id="UP000237350"/>
    </source>
</evidence>
<keyword evidence="5" id="KW-0963">Cytoplasm</keyword>
<dbReference type="InterPro" id="IPR022761">
    <property type="entry name" value="Fumarate_lyase_N"/>
</dbReference>
<feature type="region of interest" description="Disordered" evidence="6">
    <location>
        <begin position="391"/>
        <end position="420"/>
    </location>
</feature>
<dbReference type="PANTHER" id="PTHR43814:SF1">
    <property type="entry name" value="ARGININOSUCCINATE LYASE"/>
    <property type="match status" value="1"/>
</dbReference>
<feature type="region of interest" description="Disordered" evidence="6">
    <location>
        <begin position="451"/>
        <end position="470"/>
    </location>
</feature>
<comment type="pathway">
    <text evidence="2 5">Amino-acid biosynthesis; L-arginine biosynthesis; L-arginine from L-ornithine and carbamoyl phosphate: step 3/3.</text>
</comment>
<proteinExistence type="inferred from homology"/>
<dbReference type="RefSeq" id="WP_103681246.1">
    <property type="nucleotide sequence ID" value="NZ_LPWH01000124.1"/>
</dbReference>
<dbReference type="InterPro" id="IPR000362">
    <property type="entry name" value="Fumarate_lyase_fam"/>
</dbReference>
<dbReference type="Gene3D" id="1.10.40.30">
    <property type="entry name" value="Fumarase/aspartase (C-terminal domain)"/>
    <property type="match status" value="1"/>
</dbReference>
<evidence type="ECO:0000256" key="5">
    <source>
        <dbReference type="HAMAP-Rule" id="MF_00006"/>
    </source>
</evidence>
<evidence type="ECO:0000256" key="6">
    <source>
        <dbReference type="SAM" id="MobiDB-lite"/>
    </source>
</evidence>
<dbReference type="EMBL" id="LPWH01000124">
    <property type="protein sequence ID" value="POQ98293.1"/>
    <property type="molecule type" value="Genomic_DNA"/>
</dbReference>
<dbReference type="EC" id="4.3.2.1" evidence="3 5"/>
<comment type="catalytic activity">
    <reaction evidence="1 5">
        <text>2-(N(omega)-L-arginino)succinate = fumarate + L-arginine</text>
        <dbReference type="Rhea" id="RHEA:24020"/>
        <dbReference type="ChEBI" id="CHEBI:29806"/>
        <dbReference type="ChEBI" id="CHEBI:32682"/>
        <dbReference type="ChEBI" id="CHEBI:57472"/>
        <dbReference type="EC" id="4.3.2.1"/>
    </reaction>
</comment>
<accession>A0A2S4JFJ8</accession>
<keyword evidence="5" id="KW-0456">Lyase</keyword>
<gene>
    <name evidence="5" type="primary">argH</name>
    <name evidence="8" type="ORF">AU468_13840</name>
</gene>
<evidence type="ECO:0000256" key="2">
    <source>
        <dbReference type="ARBA" id="ARBA00004941"/>
    </source>
</evidence>